<keyword evidence="3" id="KW-0808">Transferase</keyword>
<name>A0A0F9SJF6_9ZZZZ</name>
<accession>A0A0F9SJF6</accession>
<evidence type="ECO:0000256" key="3">
    <source>
        <dbReference type="ARBA" id="ARBA00022679"/>
    </source>
</evidence>
<organism evidence="5">
    <name type="scientific">marine sediment metagenome</name>
    <dbReference type="NCBI Taxonomy" id="412755"/>
    <lineage>
        <taxon>unclassified sequences</taxon>
        <taxon>metagenomes</taxon>
        <taxon>ecological metagenomes</taxon>
    </lineage>
</organism>
<proteinExistence type="inferred from homology"/>
<dbReference type="EMBL" id="LAZR01000625">
    <property type="protein sequence ID" value="KKN62427.1"/>
    <property type="molecule type" value="Genomic_DNA"/>
</dbReference>
<keyword evidence="2" id="KW-0328">Glycosyltransferase</keyword>
<dbReference type="Gene3D" id="3.90.550.10">
    <property type="entry name" value="Spore Coat Polysaccharide Biosynthesis Protein SpsA, Chain A"/>
    <property type="match status" value="1"/>
</dbReference>
<dbReference type="GO" id="GO:0016757">
    <property type="term" value="F:glycosyltransferase activity"/>
    <property type="evidence" value="ECO:0007669"/>
    <property type="project" value="UniProtKB-KW"/>
</dbReference>
<evidence type="ECO:0000313" key="5">
    <source>
        <dbReference type="EMBL" id="KKN62427.1"/>
    </source>
</evidence>
<evidence type="ECO:0000256" key="2">
    <source>
        <dbReference type="ARBA" id="ARBA00022676"/>
    </source>
</evidence>
<dbReference type="PANTHER" id="PTHR43179">
    <property type="entry name" value="RHAMNOSYLTRANSFERASE WBBL"/>
    <property type="match status" value="1"/>
</dbReference>
<evidence type="ECO:0000259" key="4">
    <source>
        <dbReference type="Pfam" id="PF00535"/>
    </source>
</evidence>
<dbReference type="Pfam" id="PF00535">
    <property type="entry name" value="Glycos_transf_2"/>
    <property type="match status" value="1"/>
</dbReference>
<dbReference type="SUPFAM" id="SSF53448">
    <property type="entry name" value="Nucleotide-diphospho-sugar transferases"/>
    <property type="match status" value="1"/>
</dbReference>
<evidence type="ECO:0000256" key="1">
    <source>
        <dbReference type="ARBA" id="ARBA00006739"/>
    </source>
</evidence>
<sequence length="285" mass="32866">MKIILIGIPTFNGAYRINHLLTSLKKVHDIPVGYKIELLLVDDGSPDSDQMNWIARHFGVPVIFHAENKGISASWNDICMYGNPDYICLLNDDIMIVDNWLTSGIYMIEHNPIIGIVGWDFNRIIEDDIEGILNGKAAPFRHKNSAKIMDAIIIPDKPMLSFYAPGCSFMMSRDTYEMTDGFDENYKSFFEEVSFSVQLHNQGVRSITLNHPRLFHLWARTFETNVEALKPSQRMLESRMYFKQKWDGDIPEVKARLMEGIEPMEVKWLDENLEEQSGILGWDNK</sequence>
<dbReference type="InterPro" id="IPR001173">
    <property type="entry name" value="Glyco_trans_2-like"/>
</dbReference>
<comment type="caution">
    <text evidence="5">The sequence shown here is derived from an EMBL/GenBank/DDBJ whole genome shotgun (WGS) entry which is preliminary data.</text>
</comment>
<dbReference type="AlphaFoldDB" id="A0A0F9SJF6"/>
<reference evidence="5" key="1">
    <citation type="journal article" date="2015" name="Nature">
        <title>Complex archaea that bridge the gap between prokaryotes and eukaryotes.</title>
        <authorList>
            <person name="Spang A."/>
            <person name="Saw J.H."/>
            <person name="Jorgensen S.L."/>
            <person name="Zaremba-Niedzwiedzka K."/>
            <person name="Martijn J."/>
            <person name="Lind A.E."/>
            <person name="van Eijk R."/>
            <person name="Schleper C."/>
            <person name="Guy L."/>
            <person name="Ettema T.J."/>
        </authorList>
    </citation>
    <scope>NUCLEOTIDE SEQUENCE</scope>
</reference>
<comment type="similarity">
    <text evidence="1">Belongs to the glycosyltransferase 2 family.</text>
</comment>
<gene>
    <name evidence="5" type="ORF">LCGC14_0512240</name>
</gene>
<protein>
    <recommendedName>
        <fullName evidence="4">Glycosyltransferase 2-like domain-containing protein</fullName>
    </recommendedName>
</protein>
<dbReference type="PANTHER" id="PTHR43179:SF12">
    <property type="entry name" value="GALACTOFURANOSYLTRANSFERASE GLFT2"/>
    <property type="match status" value="1"/>
</dbReference>
<feature type="domain" description="Glycosyltransferase 2-like" evidence="4">
    <location>
        <begin position="6"/>
        <end position="120"/>
    </location>
</feature>
<dbReference type="InterPro" id="IPR029044">
    <property type="entry name" value="Nucleotide-diphossugar_trans"/>
</dbReference>